<evidence type="ECO:0000256" key="1">
    <source>
        <dbReference type="SAM" id="MobiDB-lite"/>
    </source>
</evidence>
<dbReference type="AlphaFoldDB" id="A0A9P4HHQ8"/>
<feature type="compositionally biased region" description="Basic residues" evidence="1">
    <location>
        <begin position="259"/>
        <end position="280"/>
    </location>
</feature>
<feature type="region of interest" description="Disordered" evidence="1">
    <location>
        <begin position="197"/>
        <end position="280"/>
    </location>
</feature>
<dbReference type="OrthoDB" id="10547750at2759"/>
<keyword evidence="3" id="KW-1185">Reference proteome</keyword>
<organism evidence="2 3">
    <name type="scientific">Setomelanomma holmii</name>
    <dbReference type="NCBI Taxonomy" id="210430"/>
    <lineage>
        <taxon>Eukaryota</taxon>
        <taxon>Fungi</taxon>
        <taxon>Dikarya</taxon>
        <taxon>Ascomycota</taxon>
        <taxon>Pezizomycotina</taxon>
        <taxon>Dothideomycetes</taxon>
        <taxon>Pleosporomycetidae</taxon>
        <taxon>Pleosporales</taxon>
        <taxon>Pleosporineae</taxon>
        <taxon>Phaeosphaeriaceae</taxon>
        <taxon>Setomelanomma</taxon>
    </lineage>
</organism>
<gene>
    <name evidence="2" type="ORF">EK21DRAFT_108939</name>
</gene>
<evidence type="ECO:0000313" key="2">
    <source>
        <dbReference type="EMBL" id="KAF2033472.1"/>
    </source>
</evidence>
<reference evidence="2" key="1">
    <citation type="journal article" date="2020" name="Stud. Mycol.">
        <title>101 Dothideomycetes genomes: a test case for predicting lifestyles and emergence of pathogens.</title>
        <authorList>
            <person name="Haridas S."/>
            <person name="Albert R."/>
            <person name="Binder M."/>
            <person name="Bloem J."/>
            <person name="Labutti K."/>
            <person name="Salamov A."/>
            <person name="Andreopoulos B."/>
            <person name="Baker S."/>
            <person name="Barry K."/>
            <person name="Bills G."/>
            <person name="Bluhm B."/>
            <person name="Cannon C."/>
            <person name="Castanera R."/>
            <person name="Culley D."/>
            <person name="Daum C."/>
            <person name="Ezra D."/>
            <person name="Gonzalez J."/>
            <person name="Henrissat B."/>
            <person name="Kuo A."/>
            <person name="Liang C."/>
            <person name="Lipzen A."/>
            <person name="Lutzoni F."/>
            <person name="Magnuson J."/>
            <person name="Mondo S."/>
            <person name="Nolan M."/>
            <person name="Ohm R."/>
            <person name="Pangilinan J."/>
            <person name="Park H.-J."/>
            <person name="Ramirez L."/>
            <person name="Alfaro M."/>
            <person name="Sun H."/>
            <person name="Tritt A."/>
            <person name="Yoshinaga Y."/>
            <person name="Zwiers L.-H."/>
            <person name="Turgeon B."/>
            <person name="Goodwin S."/>
            <person name="Spatafora J."/>
            <person name="Crous P."/>
            <person name="Grigoriev I."/>
        </authorList>
    </citation>
    <scope>NUCLEOTIDE SEQUENCE</scope>
    <source>
        <strain evidence="2">CBS 110217</strain>
    </source>
</reference>
<accession>A0A9P4HHQ8</accession>
<dbReference type="EMBL" id="ML978166">
    <property type="protein sequence ID" value="KAF2033472.1"/>
    <property type="molecule type" value="Genomic_DNA"/>
</dbReference>
<feature type="compositionally biased region" description="Basic and acidic residues" evidence="1">
    <location>
        <begin position="111"/>
        <end position="126"/>
    </location>
</feature>
<protein>
    <submittedName>
        <fullName evidence="2">Uncharacterized protein</fullName>
    </submittedName>
</protein>
<evidence type="ECO:0000313" key="3">
    <source>
        <dbReference type="Proteomes" id="UP000799777"/>
    </source>
</evidence>
<feature type="compositionally biased region" description="Basic residues" evidence="1">
    <location>
        <begin position="146"/>
        <end position="156"/>
    </location>
</feature>
<name>A0A9P4HHQ8_9PLEO</name>
<dbReference type="Proteomes" id="UP000799777">
    <property type="component" value="Unassembled WGS sequence"/>
</dbReference>
<feature type="compositionally biased region" description="Low complexity" evidence="1">
    <location>
        <begin position="130"/>
        <end position="144"/>
    </location>
</feature>
<feature type="compositionally biased region" description="Acidic residues" evidence="1">
    <location>
        <begin position="213"/>
        <end position="225"/>
    </location>
</feature>
<feature type="region of interest" description="Disordered" evidence="1">
    <location>
        <begin position="90"/>
        <end position="156"/>
    </location>
</feature>
<comment type="caution">
    <text evidence="2">The sequence shown here is derived from an EMBL/GenBank/DDBJ whole genome shotgun (WGS) entry which is preliminary data.</text>
</comment>
<proteinExistence type="predicted"/>
<sequence length="280" mass="31724">MRKLKEQLTLAKAKDYDNNQACSGAFTAKFGMSCKHYLHEKTRELRDFTSDEKAVFIIKMSLIDQHWFLDPPRAKGEDFAGNEELFRPLDPLKVKSKGRPEGSTTKTLKKLSADKRNKCESRDLSSWEHTQATQQSSQGTSGASKPPKKRIYKKKTTTTVVVESELSVLGITKEMLEMFRGMVREEIGVIKEQMEGIQASQERQEPIQISSSSEEEMEMETDMEDEVRSSDEEFSLPKATMAVKSDYTTQSKGKTPAKASKKGKASTKAPKKRQKRKKPK</sequence>